<dbReference type="EMBL" id="JANAWD010000073">
    <property type="protein sequence ID" value="KAJ3488148.1"/>
    <property type="molecule type" value="Genomic_DNA"/>
</dbReference>
<keyword evidence="3" id="KW-1185">Reference proteome</keyword>
<feature type="transmembrane region" description="Helical" evidence="1">
    <location>
        <begin position="57"/>
        <end position="77"/>
    </location>
</feature>
<protein>
    <submittedName>
        <fullName evidence="2">Uncharacterized protein</fullName>
    </submittedName>
</protein>
<evidence type="ECO:0000313" key="2">
    <source>
        <dbReference type="EMBL" id="KAJ3488148.1"/>
    </source>
</evidence>
<evidence type="ECO:0000256" key="1">
    <source>
        <dbReference type="SAM" id="Phobius"/>
    </source>
</evidence>
<gene>
    <name evidence="2" type="ORF">NLI96_g3059</name>
</gene>
<comment type="caution">
    <text evidence="2">The sequence shown here is derived from an EMBL/GenBank/DDBJ whole genome shotgun (WGS) entry which is preliminary data.</text>
</comment>
<dbReference type="Proteomes" id="UP001212997">
    <property type="component" value="Unassembled WGS sequence"/>
</dbReference>
<keyword evidence="1" id="KW-0472">Membrane</keyword>
<evidence type="ECO:0000313" key="3">
    <source>
        <dbReference type="Proteomes" id="UP001212997"/>
    </source>
</evidence>
<organism evidence="2 3">
    <name type="scientific">Meripilus lineatus</name>
    <dbReference type="NCBI Taxonomy" id="2056292"/>
    <lineage>
        <taxon>Eukaryota</taxon>
        <taxon>Fungi</taxon>
        <taxon>Dikarya</taxon>
        <taxon>Basidiomycota</taxon>
        <taxon>Agaricomycotina</taxon>
        <taxon>Agaricomycetes</taxon>
        <taxon>Polyporales</taxon>
        <taxon>Meripilaceae</taxon>
        <taxon>Meripilus</taxon>
    </lineage>
</organism>
<proteinExistence type="predicted"/>
<sequence length="119" mass="13516">MDLYTPTFPLVYIKLTNLTQYHYLTIAFYSLVQSPVQRTLIFTPPINHLTSLHSHKMFFRTVATLFSLAVLLGSSLVQAVPSLHQRQIGNLECNVDRIQIVSDLFSASSTARKLTTEHH</sequence>
<reference evidence="2" key="1">
    <citation type="submission" date="2022-07" db="EMBL/GenBank/DDBJ databases">
        <title>Genome Sequence of Physisporinus lineatus.</title>
        <authorList>
            <person name="Buettner E."/>
        </authorList>
    </citation>
    <scope>NUCLEOTIDE SEQUENCE</scope>
    <source>
        <strain evidence="2">VT162</strain>
    </source>
</reference>
<accession>A0AAD5V7N3</accession>
<keyword evidence="1" id="KW-1133">Transmembrane helix</keyword>
<name>A0AAD5V7N3_9APHY</name>
<keyword evidence="1" id="KW-0812">Transmembrane</keyword>
<dbReference type="AlphaFoldDB" id="A0AAD5V7N3"/>